<feature type="domain" description="EF-hand" evidence="2">
    <location>
        <begin position="368"/>
        <end position="403"/>
    </location>
</feature>
<feature type="compositionally biased region" description="Polar residues" evidence="1">
    <location>
        <begin position="727"/>
        <end position="738"/>
    </location>
</feature>
<dbReference type="Gene3D" id="1.10.238.10">
    <property type="entry name" value="EF-hand"/>
    <property type="match status" value="1"/>
</dbReference>
<reference evidence="3" key="1">
    <citation type="submission" date="2023-08" db="EMBL/GenBank/DDBJ databases">
        <authorList>
            <person name="Chen Y."/>
            <person name="Shah S."/>
            <person name="Dougan E. K."/>
            <person name="Thang M."/>
            <person name="Chan C."/>
        </authorList>
    </citation>
    <scope>NUCLEOTIDE SEQUENCE</scope>
</reference>
<proteinExistence type="predicted"/>
<feature type="compositionally biased region" description="Low complexity" evidence="1">
    <location>
        <begin position="856"/>
        <end position="868"/>
    </location>
</feature>
<dbReference type="Proteomes" id="UP001178507">
    <property type="component" value="Unassembled WGS sequence"/>
</dbReference>
<feature type="region of interest" description="Disordered" evidence="1">
    <location>
        <begin position="767"/>
        <end position="872"/>
    </location>
</feature>
<dbReference type="PROSITE" id="PS50222">
    <property type="entry name" value="EF_HAND_2"/>
    <property type="match status" value="1"/>
</dbReference>
<keyword evidence="4" id="KW-1185">Reference proteome</keyword>
<dbReference type="InterPro" id="IPR011992">
    <property type="entry name" value="EF-hand-dom_pair"/>
</dbReference>
<comment type="caution">
    <text evidence="3">The sequence shown here is derived from an EMBL/GenBank/DDBJ whole genome shotgun (WGS) entry which is preliminary data.</text>
</comment>
<accession>A0AA36J005</accession>
<evidence type="ECO:0000313" key="3">
    <source>
        <dbReference type="EMBL" id="CAJ1395986.1"/>
    </source>
</evidence>
<dbReference type="GO" id="GO:0005509">
    <property type="term" value="F:calcium ion binding"/>
    <property type="evidence" value="ECO:0007669"/>
    <property type="project" value="InterPro"/>
</dbReference>
<feature type="region of interest" description="Disordered" evidence="1">
    <location>
        <begin position="653"/>
        <end position="689"/>
    </location>
</feature>
<dbReference type="InterPro" id="IPR002048">
    <property type="entry name" value="EF_hand_dom"/>
</dbReference>
<protein>
    <recommendedName>
        <fullName evidence="2">EF-hand domain-containing protein</fullName>
    </recommendedName>
</protein>
<feature type="region of interest" description="Disordered" evidence="1">
    <location>
        <begin position="710"/>
        <end position="746"/>
    </location>
</feature>
<dbReference type="EMBL" id="CAUJNA010003216">
    <property type="protein sequence ID" value="CAJ1395986.1"/>
    <property type="molecule type" value="Genomic_DNA"/>
</dbReference>
<gene>
    <name evidence="3" type="ORF">EVOR1521_LOCUS20283</name>
</gene>
<feature type="compositionally biased region" description="Basic and acidic residues" evidence="1">
    <location>
        <begin position="842"/>
        <end position="852"/>
    </location>
</feature>
<sequence>MEQQALMDDQSQDFSFQTVRRLLRRLPRRPEKMQFQELRLAPDVAFAFGGCASGERPADFEACVARQVDSLHVKGLGYLCERLRQAEGDMFVCLESALPAEPRPSIGFVIAQWFIAHVSQCGVEDVYQGHLERTPGSLAETVAMLALLEFLTEGTASRVVTVKVREGGTQCLSELELQAVFGAPEAESVRGTPVMRLFEGIDAKEQLHSILRDLRPQADCARGVELLAAAAQCLAAESYGSPREEVLRRLPVDISWDGLHPSLSDPEDSSLVEQIGIELYRSGVTNLLAIFSKSAGFYGGDSKLDPVRASLTVLETCAGQEEWRLEPKPLCHAGCVMQIRNAILQSVLDVRFQRLFKGSMEDSHVRDPNNERWQEFFRTIDVTGRGKISMSEWQQALEDDCNEELRELFEFNKAPMRRLAKNVFASVHKQADSWVSMEEFCRACRMAEQRQLLWHWVYLMACHEVERADDRSQDHPFGHLIEWNRHCIELGLAQEDASFKQLKTSLSVWQLASGELKVSCHCSIPEVSRARISLAAGNLEPNIFEAEPLITQDAAEVLARKFDHRLFVKIAFNTSKSFDDNDVALFGQLARLQCHFLERIWEVLFPKYLAEADGAEKCRRLRLGIDYVKPSGSGLFLSPKGWQILKDFQRESKMPTPVEDPPLESSESTSSAETREGQPASPRSDTPAVATPIVMETLEEILARGRGADFQSTASFGDGGGREQGVQPRSSPSTNSFAVHQPISPLSPVSQAMAKSSLKRLEVDRAGAGPMPSAKEQCKEAETLTTMPPSDRWHSTLTSPSWKPCEETLPPVPPSTERRPMNHFQDRLPPAPSSLHASAAYPEERVPSHASDRLPSSSGASERSGGSISDEEVGPLAVEFHAKLRRRASSDLVTREDRDSFRVCNMFRAALEEFQLRPWQIMFRQTTLVQREMPEEPGGWNISLALHSLRDGEDHKIKDIVMSFVRSYETHAADEDSLFGKFTLASHHFKTGKDEPYQQLEWWPTEASTQELDTMGLSALMQEYSRWCRAVLAGPQQKGKPYQFHVLKRIDGITRSLPNESIALAKHGVDLQVLLDFSRLLLQVVRFHVKAPKLDAKSYFLGQDWQAEEMRYALRILAFVLSWEPWKSRKPERVQAPYNEDTRGADASQISPSDIKEHLVQSSDVLLEAIGIYKSVLVSLEESDLARGLYKPCNALQSLQAALLGLEFSSVTIPAWLAGADVLDSLGQLLQWSRHYSKAHGQAVALLFPQTAHMVCEAFSAKHRLPLHEDVICNKVFKLMRAIVKWSDINGPSTELGWSKSLDESIRRHSLPKLVQIIDTVKLPQTLAADLLGRLREWTRYDITHLLERSEVPNACREASREAEIGRRTLLTN</sequence>
<evidence type="ECO:0000256" key="1">
    <source>
        <dbReference type="SAM" id="MobiDB-lite"/>
    </source>
</evidence>
<name>A0AA36J005_9DINO</name>
<organism evidence="3 4">
    <name type="scientific">Effrenium voratum</name>
    <dbReference type="NCBI Taxonomy" id="2562239"/>
    <lineage>
        <taxon>Eukaryota</taxon>
        <taxon>Sar</taxon>
        <taxon>Alveolata</taxon>
        <taxon>Dinophyceae</taxon>
        <taxon>Suessiales</taxon>
        <taxon>Symbiodiniaceae</taxon>
        <taxon>Effrenium</taxon>
    </lineage>
</organism>
<evidence type="ECO:0000313" key="4">
    <source>
        <dbReference type="Proteomes" id="UP001178507"/>
    </source>
</evidence>
<dbReference type="SUPFAM" id="SSF47473">
    <property type="entry name" value="EF-hand"/>
    <property type="match status" value="1"/>
</dbReference>
<evidence type="ECO:0000259" key="2">
    <source>
        <dbReference type="PROSITE" id="PS50222"/>
    </source>
</evidence>
<feature type="compositionally biased region" description="Basic and acidic residues" evidence="1">
    <location>
        <begin position="816"/>
        <end position="826"/>
    </location>
</feature>